<dbReference type="OrthoDB" id="27226at2759"/>
<keyword evidence="6" id="KW-0378">Hydrolase</keyword>
<dbReference type="GO" id="GO:0004222">
    <property type="term" value="F:metalloendopeptidase activity"/>
    <property type="evidence" value="ECO:0007669"/>
    <property type="project" value="InterPro"/>
</dbReference>
<reference evidence="8" key="1">
    <citation type="submission" date="2010-02" db="EMBL/GenBank/DDBJ databases">
        <title>Sequencing and annotation of the Blastocystis hominis genome.</title>
        <authorList>
            <person name="Wincker P."/>
        </authorList>
    </citation>
    <scope>NUCLEOTIDE SEQUENCE</scope>
    <source>
        <strain evidence="8">Singapore isolate B</strain>
    </source>
</reference>
<dbReference type="HAMAP" id="MF_00009">
    <property type="entry name" value="Endoribonucl_YbeY"/>
    <property type="match status" value="1"/>
</dbReference>
<dbReference type="GO" id="GO:0046872">
    <property type="term" value="F:metal ion binding"/>
    <property type="evidence" value="ECO:0007669"/>
    <property type="project" value="UniProtKB-KW"/>
</dbReference>
<proteinExistence type="inferred from homology"/>
<dbReference type="RefSeq" id="XP_012899542.1">
    <property type="nucleotide sequence ID" value="XM_013044088.1"/>
</dbReference>
<evidence type="ECO:0000256" key="7">
    <source>
        <dbReference type="ARBA" id="ARBA00022833"/>
    </source>
</evidence>
<keyword evidence="5" id="KW-0255">Endonuclease</keyword>
<dbReference type="Pfam" id="PF02130">
    <property type="entry name" value="YbeY"/>
    <property type="match status" value="1"/>
</dbReference>
<dbReference type="InParanoid" id="D8MBQ5"/>
<evidence type="ECO:0000256" key="4">
    <source>
        <dbReference type="ARBA" id="ARBA00022723"/>
    </source>
</evidence>
<evidence type="ECO:0000256" key="5">
    <source>
        <dbReference type="ARBA" id="ARBA00022759"/>
    </source>
</evidence>
<dbReference type="EMBL" id="FN668691">
    <property type="protein sequence ID" value="CBK25494.2"/>
    <property type="molecule type" value="Genomic_DNA"/>
</dbReference>
<dbReference type="GO" id="GO:0006364">
    <property type="term" value="P:rRNA processing"/>
    <property type="evidence" value="ECO:0007669"/>
    <property type="project" value="InterPro"/>
</dbReference>
<organism evidence="8">
    <name type="scientific">Blastocystis hominis</name>
    <dbReference type="NCBI Taxonomy" id="12968"/>
    <lineage>
        <taxon>Eukaryota</taxon>
        <taxon>Sar</taxon>
        <taxon>Stramenopiles</taxon>
        <taxon>Bigyra</taxon>
        <taxon>Opalozoa</taxon>
        <taxon>Opalinata</taxon>
        <taxon>Blastocystidae</taxon>
        <taxon>Blastocystis</taxon>
    </lineage>
</organism>
<dbReference type="InterPro" id="IPR002036">
    <property type="entry name" value="YbeY"/>
</dbReference>
<evidence type="ECO:0000256" key="1">
    <source>
        <dbReference type="ARBA" id="ARBA00001947"/>
    </source>
</evidence>
<dbReference type="InterPro" id="IPR023091">
    <property type="entry name" value="MetalPrtase_cat_dom_sf_prd"/>
</dbReference>
<comment type="cofactor">
    <cofactor evidence="1">
        <name>Zn(2+)</name>
        <dbReference type="ChEBI" id="CHEBI:29105"/>
    </cofactor>
</comment>
<dbReference type="PANTHER" id="PTHR46986:SF1">
    <property type="entry name" value="ENDORIBONUCLEASE YBEY, CHLOROPLASTIC"/>
    <property type="match status" value="1"/>
</dbReference>
<dbReference type="GO" id="GO:0004519">
    <property type="term" value="F:endonuclease activity"/>
    <property type="evidence" value="ECO:0007669"/>
    <property type="project" value="UniProtKB-KW"/>
</dbReference>
<protein>
    <submittedName>
        <fullName evidence="8">Uncharacterized protein</fullName>
    </submittedName>
</protein>
<evidence type="ECO:0000313" key="8">
    <source>
        <dbReference type="EMBL" id="CBK25494.2"/>
    </source>
</evidence>
<dbReference type="Gene3D" id="3.40.390.30">
    <property type="entry name" value="Metalloproteases ('zincins'), catalytic domain"/>
    <property type="match status" value="1"/>
</dbReference>
<sequence length="166" mass="19549">MILFHNCQSVIKFKKLLTAQTVDLTISYITSPQIRELNRVYRNIDSPTDILSFPTHTFITNPGYLPSEKNTIRSLGDIYIATDYVDLYCKENKIDRFEHFNVLYAHGISHLLGFDHVKDEDYIKMSAFEKKLLKEYPKYMSKYDPLDQGLYESWNWDKECPVSTVF</sequence>
<gene>
    <name evidence="8" type="ORF">GSBLH_T00006929001</name>
</gene>
<dbReference type="SUPFAM" id="SSF55486">
    <property type="entry name" value="Metalloproteases ('zincins'), catalytic domain"/>
    <property type="match status" value="1"/>
</dbReference>
<keyword evidence="9" id="KW-1185">Reference proteome</keyword>
<dbReference type="GeneID" id="24923053"/>
<dbReference type="PANTHER" id="PTHR46986">
    <property type="entry name" value="ENDORIBONUCLEASE YBEY, CHLOROPLASTIC"/>
    <property type="match status" value="1"/>
</dbReference>
<dbReference type="Proteomes" id="UP000008312">
    <property type="component" value="Unassembled WGS sequence"/>
</dbReference>
<dbReference type="NCBIfam" id="TIGR00043">
    <property type="entry name" value="rRNA maturation RNase YbeY"/>
    <property type="match status" value="1"/>
</dbReference>
<evidence type="ECO:0000313" key="9">
    <source>
        <dbReference type="Proteomes" id="UP000008312"/>
    </source>
</evidence>
<accession>D8MBQ5</accession>
<name>D8MBQ5_BLAHO</name>
<comment type="similarity">
    <text evidence="2">Belongs to the endoribonuclease YbeY family.</text>
</comment>
<evidence type="ECO:0000256" key="3">
    <source>
        <dbReference type="ARBA" id="ARBA00022722"/>
    </source>
</evidence>
<evidence type="ECO:0000256" key="2">
    <source>
        <dbReference type="ARBA" id="ARBA00010875"/>
    </source>
</evidence>
<keyword evidence="7" id="KW-0862">Zinc</keyword>
<evidence type="ECO:0000256" key="6">
    <source>
        <dbReference type="ARBA" id="ARBA00022801"/>
    </source>
</evidence>
<dbReference type="AlphaFoldDB" id="D8MBQ5"/>
<keyword evidence="4" id="KW-0479">Metal-binding</keyword>
<keyword evidence="3" id="KW-0540">Nuclease</keyword>
<dbReference type="OMA" id="GFTHNSE"/>